<sequence length="202" mass="22687">MSPKLSKGLGGVDHVHVHRLVAIRRDNYLRDYSPANMCSSESSNSMKMLAGAPLAQYSPLDDVEGVGDRCGCIAYVVERRAAVEDASSTSLWLHLRLRDHILLWLHHLCLHGVDDGAEPSFVHAGLARVGRDGLEKELARRFRLRCRHLALLRQRKVGGRAPRIYAQTRSSFLAKAADGGLYWTTQQPTGKWHKSWRNRMAP</sequence>
<accession>A0A7S4BYQ1</accession>
<dbReference type="EMBL" id="HBIZ01052303">
    <property type="protein sequence ID" value="CAE0780827.1"/>
    <property type="molecule type" value="Transcribed_RNA"/>
</dbReference>
<dbReference type="AlphaFoldDB" id="A0A7S4BYQ1"/>
<gene>
    <name evidence="1" type="ORF">PCAR00345_LOCUS33466</name>
</gene>
<proteinExistence type="predicted"/>
<reference evidence="1" key="1">
    <citation type="submission" date="2021-01" db="EMBL/GenBank/DDBJ databases">
        <authorList>
            <person name="Corre E."/>
            <person name="Pelletier E."/>
            <person name="Niang G."/>
            <person name="Scheremetjew M."/>
            <person name="Finn R."/>
            <person name="Kale V."/>
            <person name="Holt S."/>
            <person name="Cochrane G."/>
            <person name="Meng A."/>
            <person name="Brown T."/>
            <person name="Cohen L."/>
        </authorList>
    </citation>
    <scope>NUCLEOTIDE SEQUENCE</scope>
    <source>
        <strain evidence="1">CCMP645</strain>
    </source>
</reference>
<protein>
    <submittedName>
        <fullName evidence="1">Uncharacterized protein</fullName>
    </submittedName>
</protein>
<evidence type="ECO:0000313" key="1">
    <source>
        <dbReference type="EMBL" id="CAE0780827.1"/>
    </source>
</evidence>
<name>A0A7S4BYQ1_CHRCT</name>
<organism evidence="1">
    <name type="scientific">Chrysotila carterae</name>
    <name type="common">Marine alga</name>
    <name type="synonym">Syracosphaera carterae</name>
    <dbReference type="NCBI Taxonomy" id="13221"/>
    <lineage>
        <taxon>Eukaryota</taxon>
        <taxon>Haptista</taxon>
        <taxon>Haptophyta</taxon>
        <taxon>Prymnesiophyceae</taxon>
        <taxon>Isochrysidales</taxon>
        <taxon>Isochrysidaceae</taxon>
        <taxon>Chrysotila</taxon>
    </lineage>
</organism>